<dbReference type="InterPro" id="IPR036397">
    <property type="entry name" value="RNaseH_sf"/>
</dbReference>
<name>A0A815KL66_9BILA</name>
<evidence type="ECO:0000313" key="5">
    <source>
        <dbReference type="EMBL" id="CAF4044313.1"/>
    </source>
</evidence>
<proteinExistence type="predicted"/>
<dbReference type="InterPro" id="IPR047021">
    <property type="entry name" value="REXO1/3/4-like"/>
</dbReference>
<evidence type="ECO:0000259" key="3">
    <source>
        <dbReference type="SMART" id="SM00479"/>
    </source>
</evidence>
<keyword evidence="1" id="KW-0540">Nuclease</keyword>
<dbReference type="EMBL" id="CAJOBB010003507">
    <property type="protein sequence ID" value="CAF4044313.1"/>
    <property type="molecule type" value="Genomic_DNA"/>
</dbReference>
<dbReference type="Gene3D" id="3.30.420.10">
    <property type="entry name" value="Ribonuclease H-like superfamily/Ribonuclease H"/>
    <property type="match status" value="1"/>
</dbReference>
<reference evidence="4" key="1">
    <citation type="submission" date="2021-02" db="EMBL/GenBank/DDBJ databases">
        <authorList>
            <person name="Nowell W R."/>
        </authorList>
    </citation>
    <scope>NUCLEOTIDE SEQUENCE</scope>
</reference>
<dbReference type="GO" id="GO:0005634">
    <property type="term" value="C:nucleus"/>
    <property type="evidence" value="ECO:0007669"/>
    <property type="project" value="TreeGrafter"/>
</dbReference>
<evidence type="ECO:0000313" key="4">
    <source>
        <dbReference type="EMBL" id="CAF1397736.1"/>
    </source>
</evidence>
<dbReference type="PANTHER" id="PTHR12801:SF159">
    <property type="entry name" value="C3H1-TYPE DOMAIN-CONTAINING PROTEIN"/>
    <property type="match status" value="1"/>
</dbReference>
<dbReference type="Proteomes" id="UP000663868">
    <property type="component" value="Unassembled WGS sequence"/>
</dbReference>
<feature type="domain" description="Exonuclease" evidence="3">
    <location>
        <begin position="7"/>
        <end position="174"/>
    </location>
</feature>
<dbReference type="GO" id="GO:0004527">
    <property type="term" value="F:exonuclease activity"/>
    <property type="evidence" value="ECO:0007669"/>
    <property type="project" value="InterPro"/>
</dbReference>
<dbReference type="Pfam" id="PF00929">
    <property type="entry name" value="RNase_T"/>
    <property type="match status" value="1"/>
</dbReference>
<evidence type="ECO:0000313" key="6">
    <source>
        <dbReference type="Proteomes" id="UP000663860"/>
    </source>
</evidence>
<dbReference type="SUPFAM" id="SSF53098">
    <property type="entry name" value="Ribonuclease H-like"/>
    <property type="match status" value="1"/>
</dbReference>
<protein>
    <recommendedName>
        <fullName evidence="3">Exonuclease domain-containing protein</fullName>
    </recommendedName>
</protein>
<organism evidence="4 6">
    <name type="scientific">Adineta steineri</name>
    <dbReference type="NCBI Taxonomy" id="433720"/>
    <lineage>
        <taxon>Eukaryota</taxon>
        <taxon>Metazoa</taxon>
        <taxon>Spiralia</taxon>
        <taxon>Gnathifera</taxon>
        <taxon>Rotifera</taxon>
        <taxon>Eurotatoria</taxon>
        <taxon>Bdelloidea</taxon>
        <taxon>Adinetida</taxon>
        <taxon>Adinetidae</taxon>
        <taxon>Adineta</taxon>
    </lineage>
</organism>
<gene>
    <name evidence="4" type="ORF">IZO911_LOCUS39315</name>
    <name evidence="5" type="ORF">KXQ929_LOCUS31119</name>
</gene>
<evidence type="ECO:0000256" key="2">
    <source>
        <dbReference type="ARBA" id="ARBA00022801"/>
    </source>
</evidence>
<evidence type="ECO:0000256" key="1">
    <source>
        <dbReference type="ARBA" id="ARBA00022722"/>
    </source>
</evidence>
<sequence>MTTANSRVLSIDVECVATRYTHDGRAPCSVAIVDEQCQIIYTSLINPTEKVVSDLYPFTGLRMKDLQQAPTLDEVLKEIHLLFDATTTIVGQSPKNDIEWLKLEKDVHYAQIIDLSDWFKTVNARYGSISCFSLAHEASTLLGIDLNAGNGHLATQDAKASMQLYLKYKDNESGKETARSLLLNTRPGMSPAKACNYNYEGVCLAGYFPQKCCCNRPSFSDN</sequence>
<accession>A0A815KL66</accession>
<dbReference type="Proteomes" id="UP000663860">
    <property type="component" value="Unassembled WGS sequence"/>
</dbReference>
<dbReference type="PANTHER" id="PTHR12801">
    <property type="entry name" value="RNA EXONUCLEASE REXO1 / RECO3 FAMILY MEMBER-RELATED"/>
    <property type="match status" value="1"/>
</dbReference>
<dbReference type="InterPro" id="IPR012337">
    <property type="entry name" value="RNaseH-like_sf"/>
</dbReference>
<dbReference type="EMBL" id="CAJNOE010001180">
    <property type="protein sequence ID" value="CAF1397736.1"/>
    <property type="molecule type" value="Genomic_DNA"/>
</dbReference>
<comment type="caution">
    <text evidence="4">The sequence shown here is derived from an EMBL/GenBank/DDBJ whole genome shotgun (WGS) entry which is preliminary data.</text>
</comment>
<dbReference type="InterPro" id="IPR013520">
    <property type="entry name" value="Ribonucl_H"/>
</dbReference>
<dbReference type="GO" id="GO:0003676">
    <property type="term" value="F:nucleic acid binding"/>
    <property type="evidence" value="ECO:0007669"/>
    <property type="project" value="InterPro"/>
</dbReference>
<keyword evidence="2" id="KW-0378">Hydrolase</keyword>
<dbReference type="AlphaFoldDB" id="A0A815KL66"/>
<dbReference type="SMART" id="SM00479">
    <property type="entry name" value="EXOIII"/>
    <property type="match status" value="1"/>
</dbReference>